<organism evidence="1 2">
    <name type="scientific">Gigaspora margarita</name>
    <dbReference type="NCBI Taxonomy" id="4874"/>
    <lineage>
        <taxon>Eukaryota</taxon>
        <taxon>Fungi</taxon>
        <taxon>Fungi incertae sedis</taxon>
        <taxon>Mucoromycota</taxon>
        <taxon>Glomeromycotina</taxon>
        <taxon>Glomeromycetes</taxon>
        <taxon>Diversisporales</taxon>
        <taxon>Gigasporaceae</taxon>
        <taxon>Gigaspora</taxon>
    </lineage>
</organism>
<comment type="caution">
    <text evidence="1">The sequence shown here is derived from an EMBL/GenBank/DDBJ whole genome shotgun (WGS) entry which is preliminary data.</text>
</comment>
<accession>A0ABN7VJQ7</accession>
<sequence>EVSEHFAERLNEVDNGCVRDTKKIKITYTNDQNEETEKAESSLTLTSDNARVCDQEMISEVMDNDLSTTTNTDLENQRAPI</sequence>
<dbReference type="Proteomes" id="UP000789901">
    <property type="component" value="Unassembled WGS sequence"/>
</dbReference>
<gene>
    <name evidence="1" type="ORF">GMARGA_LOCUS19435</name>
</gene>
<proteinExistence type="predicted"/>
<evidence type="ECO:0000313" key="2">
    <source>
        <dbReference type="Proteomes" id="UP000789901"/>
    </source>
</evidence>
<keyword evidence="2" id="KW-1185">Reference proteome</keyword>
<dbReference type="EMBL" id="CAJVQB010016220">
    <property type="protein sequence ID" value="CAG8778906.1"/>
    <property type="molecule type" value="Genomic_DNA"/>
</dbReference>
<protein>
    <submittedName>
        <fullName evidence="1">18624_t:CDS:1</fullName>
    </submittedName>
</protein>
<reference evidence="1 2" key="1">
    <citation type="submission" date="2021-06" db="EMBL/GenBank/DDBJ databases">
        <authorList>
            <person name="Kallberg Y."/>
            <person name="Tangrot J."/>
            <person name="Rosling A."/>
        </authorList>
    </citation>
    <scope>NUCLEOTIDE SEQUENCE [LARGE SCALE GENOMIC DNA]</scope>
    <source>
        <strain evidence="1 2">120-4 pot B 10/14</strain>
    </source>
</reference>
<name>A0ABN7VJQ7_GIGMA</name>
<evidence type="ECO:0000313" key="1">
    <source>
        <dbReference type="EMBL" id="CAG8778906.1"/>
    </source>
</evidence>
<feature type="non-terminal residue" evidence="1">
    <location>
        <position position="1"/>
    </location>
</feature>